<dbReference type="InterPro" id="IPR051803">
    <property type="entry name" value="TA_system_RelE-like_toxin"/>
</dbReference>
<dbReference type="RefSeq" id="WP_203014468.1">
    <property type="nucleotide sequence ID" value="NZ_CP032405.1"/>
</dbReference>
<organism evidence="3 4">
    <name type="scientific">Rhizobium rosettiformans</name>
    <dbReference type="NCBI Taxonomy" id="1368430"/>
    <lineage>
        <taxon>Bacteria</taxon>
        <taxon>Pseudomonadati</taxon>
        <taxon>Pseudomonadota</taxon>
        <taxon>Alphaproteobacteria</taxon>
        <taxon>Hyphomicrobiales</taxon>
        <taxon>Rhizobiaceae</taxon>
        <taxon>Rhizobium/Agrobacterium group</taxon>
        <taxon>Rhizobium</taxon>
    </lineage>
</organism>
<evidence type="ECO:0000313" key="3">
    <source>
        <dbReference type="EMBL" id="QRF52526.1"/>
    </source>
</evidence>
<dbReference type="Proteomes" id="UP000596351">
    <property type="component" value="Chromosome"/>
</dbReference>
<keyword evidence="4" id="KW-1185">Reference proteome</keyword>
<evidence type="ECO:0000256" key="2">
    <source>
        <dbReference type="ARBA" id="ARBA00022649"/>
    </source>
</evidence>
<proteinExistence type="inferred from homology"/>
<accession>A0ABX7EWY4</accession>
<name>A0ABX7EWY4_9HYPH</name>
<keyword evidence="2" id="KW-1277">Toxin-antitoxin system</keyword>
<dbReference type="InterPro" id="IPR035093">
    <property type="entry name" value="RelE/ParE_toxin_dom_sf"/>
</dbReference>
<comment type="similarity">
    <text evidence="1">Belongs to the RelE toxin family.</text>
</comment>
<dbReference type="EMBL" id="CP032405">
    <property type="protein sequence ID" value="QRF52526.1"/>
    <property type="molecule type" value="Genomic_DNA"/>
</dbReference>
<dbReference type="Pfam" id="PF05016">
    <property type="entry name" value="ParE_toxin"/>
    <property type="match status" value="1"/>
</dbReference>
<sequence length="104" mass="11996">MPTSRKVKWTTTARDDLRSIYSYIAQFDPALADAFVTGLYQKIEALAQLGLTGTKTDHLRDDIRAFTFKERRFFIRVSDETITVLRVKHGRQNISPDDFPESDL</sequence>
<dbReference type="PANTHER" id="PTHR33755">
    <property type="entry name" value="TOXIN PARE1-RELATED"/>
    <property type="match status" value="1"/>
</dbReference>
<evidence type="ECO:0000256" key="1">
    <source>
        <dbReference type="ARBA" id="ARBA00006226"/>
    </source>
</evidence>
<gene>
    <name evidence="3" type="ORF">D4A92_14365</name>
</gene>
<evidence type="ECO:0000313" key="4">
    <source>
        <dbReference type="Proteomes" id="UP000596351"/>
    </source>
</evidence>
<protein>
    <submittedName>
        <fullName evidence="3">Type II toxin-antitoxin system RelE/ParE family toxin</fullName>
    </submittedName>
</protein>
<reference evidence="3 4" key="1">
    <citation type="submission" date="2018-09" db="EMBL/GenBank/DDBJ databases">
        <title>Rhizobium sp. MAE2-X.</title>
        <authorList>
            <person name="Lee Y."/>
            <person name="Jeon C.O."/>
        </authorList>
    </citation>
    <scope>NUCLEOTIDE SEQUENCE [LARGE SCALE GENOMIC DNA]</scope>
    <source>
        <strain evidence="3 4">MAE2-X</strain>
    </source>
</reference>
<dbReference type="Gene3D" id="3.30.2310.20">
    <property type="entry name" value="RelE-like"/>
    <property type="match status" value="1"/>
</dbReference>
<dbReference type="InterPro" id="IPR007712">
    <property type="entry name" value="RelE/ParE_toxin"/>
</dbReference>